<dbReference type="AlphaFoldDB" id="A0A918E0H0"/>
<organism evidence="1 2">
    <name type="scientific">Wenjunlia tyrosinilytica</name>
    <dbReference type="NCBI Taxonomy" id="1544741"/>
    <lineage>
        <taxon>Bacteria</taxon>
        <taxon>Bacillati</taxon>
        <taxon>Actinomycetota</taxon>
        <taxon>Actinomycetes</taxon>
        <taxon>Kitasatosporales</taxon>
        <taxon>Streptomycetaceae</taxon>
        <taxon>Wenjunlia</taxon>
    </lineage>
</organism>
<gene>
    <name evidence="1" type="ORF">GCM10012280_45160</name>
</gene>
<sequence length="61" mass="6695">MDRGPERGARDAEFPAALPLRRDGAADLQRLDQVAQMLPDAFALGRRLSATATLRYCPLVI</sequence>
<evidence type="ECO:0000313" key="2">
    <source>
        <dbReference type="Proteomes" id="UP000641932"/>
    </source>
</evidence>
<name>A0A918E0H0_9ACTN</name>
<evidence type="ECO:0000313" key="1">
    <source>
        <dbReference type="EMBL" id="GGO93195.1"/>
    </source>
</evidence>
<dbReference type="EMBL" id="BMMS01000020">
    <property type="protein sequence ID" value="GGO93195.1"/>
    <property type="molecule type" value="Genomic_DNA"/>
</dbReference>
<reference evidence="1" key="2">
    <citation type="submission" date="2020-09" db="EMBL/GenBank/DDBJ databases">
        <authorList>
            <person name="Sun Q."/>
            <person name="Zhou Y."/>
        </authorList>
    </citation>
    <scope>NUCLEOTIDE SEQUENCE</scope>
    <source>
        <strain evidence="1">CGMCC 4.7201</strain>
    </source>
</reference>
<reference evidence="1" key="1">
    <citation type="journal article" date="2014" name="Int. J. Syst. Evol. Microbiol.">
        <title>Complete genome sequence of Corynebacterium casei LMG S-19264T (=DSM 44701T), isolated from a smear-ripened cheese.</title>
        <authorList>
            <consortium name="US DOE Joint Genome Institute (JGI-PGF)"/>
            <person name="Walter F."/>
            <person name="Albersmeier A."/>
            <person name="Kalinowski J."/>
            <person name="Ruckert C."/>
        </authorList>
    </citation>
    <scope>NUCLEOTIDE SEQUENCE</scope>
    <source>
        <strain evidence="1">CGMCC 4.7201</strain>
    </source>
</reference>
<keyword evidence="2" id="KW-1185">Reference proteome</keyword>
<proteinExistence type="predicted"/>
<comment type="caution">
    <text evidence="1">The sequence shown here is derived from an EMBL/GenBank/DDBJ whole genome shotgun (WGS) entry which is preliminary data.</text>
</comment>
<protein>
    <submittedName>
        <fullName evidence="1">Uncharacterized protein</fullName>
    </submittedName>
</protein>
<accession>A0A918E0H0</accession>
<dbReference type="Proteomes" id="UP000641932">
    <property type="component" value="Unassembled WGS sequence"/>
</dbReference>